<evidence type="ECO:0000259" key="1">
    <source>
        <dbReference type="Pfam" id="PF18824"/>
    </source>
</evidence>
<gene>
    <name evidence="2" type="ORF">PRABACTJOHN_03733</name>
</gene>
<protein>
    <recommendedName>
        <fullName evidence="1">Large polyvalent protein-associated domain-containing protein</fullName>
    </recommendedName>
</protein>
<organism evidence="2 3">
    <name type="scientific">Parabacteroides johnsonii DSM 18315</name>
    <dbReference type="NCBI Taxonomy" id="537006"/>
    <lineage>
        <taxon>Bacteria</taxon>
        <taxon>Pseudomonadati</taxon>
        <taxon>Bacteroidota</taxon>
        <taxon>Bacteroidia</taxon>
        <taxon>Bacteroidales</taxon>
        <taxon>Tannerellaceae</taxon>
        <taxon>Parabacteroides</taxon>
    </lineage>
</organism>
<proteinExistence type="predicted"/>
<dbReference type="InterPro" id="IPR040789">
    <property type="entry name" value="LPD11"/>
</dbReference>
<dbReference type="HOGENOM" id="CLU_2089923_0_0_10"/>
<sequence>FSMQDSTKGKRKINLKTTEIMSTVHQTTPNGRMTDDDIMQRDSRFRYMLLSRLQSDCEYYLNYGNRHPKCLWAGNEERQIDFMIKLYDSFSEDEKPEWLTMDEIIEYSKKMIIVKE</sequence>
<dbReference type="Proteomes" id="UP000005510">
    <property type="component" value="Unassembled WGS sequence"/>
</dbReference>
<name>B7BFA4_9BACT</name>
<reference evidence="2 3" key="2">
    <citation type="submission" date="2008-10" db="EMBL/GenBank/DDBJ databases">
        <authorList>
            <person name="Fulton L."/>
            <person name="Clifton S."/>
            <person name="Fulton B."/>
            <person name="Xu J."/>
            <person name="Minx P."/>
            <person name="Pepin K.H."/>
            <person name="Johnson M."/>
            <person name="Bhonagiri V."/>
            <person name="Nash W.E."/>
            <person name="Mardis E.R."/>
            <person name="Wilson R.K."/>
        </authorList>
    </citation>
    <scope>NUCLEOTIDE SEQUENCE [LARGE SCALE GENOMIC DNA]</scope>
    <source>
        <strain evidence="2 3">DSM 18315</strain>
    </source>
</reference>
<evidence type="ECO:0000313" key="3">
    <source>
        <dbReference type="Proteomes" id="UP000005510"/>
    </source>
</evidence>
<feature type="domain" description="Large polyvalent protein-associated" evidence="1">
    <location>
        <begin position="44"/>
        <end position="111"/>
    </location>
</feature>
<feature type="non-terminal residue" evidence="2">
    <location>
        <position position="1"/>
    </location>
</feature>
<reference evidence="2 3" key="1">
    <citation type="submission" date="2008-10" db="EMBL/GenBank/DDBJ databases">
        <title>Draft genome sequence of Parabacteroides johnsonii (DSM 18315).</title>
        <authorList>
            <person name="Sudarsanam P."/>
            <person name="Ley R."/>
            <person name="Guruge J."/>
            <person name="Turnbaugh P.J."/>
            <person name="Mahowald M."/>
            <person name="Liep D."/>
            <person name="Gordon J."/>
        </authorList>
    </citation>
    <scope>NUCLEOTIDE SEQUENCE [LARGE SCALE GENOMIC DNA]</scope>
    <source>
        <strain evidence="2 3">DSM 18315</strain>
    </source>
</reference>
<comment type="caution">
    <text evidence="2">The sequence shown here is derived from an EMBL/GenBank/DDBJ whole genome shotgun (WGS) entry which is preliminary data.</text>
</comment>
<dbReference type="STRING" id="537006.PRABACTJOHN_03733"/>
<dbReference type="EMBL" id="ABYH01000381">
    <property type="protein sequence ID" value="EEC94919.1"/>
    <property type="molecule type" value="Genomic_DNA"/>
</dbReference>
<dbReference type="Pfam" id="PF18824">
    <property type="entry name" value="LPD11"/>
    <property type="match status" value="1"/>
</dbReference>
<evidence type="ECO:0000313" key="2">
    <source>
        <dbReference type="EMBL" id="EEC94919.1"/>
    </source>
</evidence>
<accession>B7BFA4</accession>
<dbReference type="AlphaFoldDB" id="B7BFA4"/>